<protein>
    <recommendedName>
        <fullName evidence="3">Ketoreductase domain-containing protein</fullName>
    </recommendedName>
</protein>
<evidence type="ECO:0000256" key="2">
    <source>
        <dbReference type="RuleBase" id="RU000363"/>
    </source>
</evidence>
<evidence type="ECO:0000259" key="3">
    <source>
        <dbReference type="SMART" id="SM00822"/>
    </source>
</evidence>
<evidence type="ECO:0000256" key="1">
    <source>
        <dbReference type="ARBA" id="ARBA00006484"/>
    </source>
</evidence>
<gene>
    <name evidence="4" type="ORF">AVDCRST_MAG44-1627</name>
</gene>
<name>A0A6J4T659_9SPHN</name>
<sequence length="259" mass="26797">MLHAMQGNWLAGRHALITGGGTGIGAAAAAQLHGAGSKISLSGRRLEPLQKTAEPIGGTVVQCDVTEPEQVARAFDEARTANGPVDLLIVNAGIAESAPFHKMTRDGWNRIIATNLTAAFDCTQAAIGDLLKSDSGRLVFVASVASLRGVPYAAHYAASKHGLLGLMRSLAAEYAKTNLTVNAVCPGYVDTPMTDQSVARVSEITGRSEEQARGAITNMNASGRLVHPDAIATMILTLCLPQSRDVNGAAVTIDGGTAA</sequence>
<dbReference type="PRINTS" id="PR00081">
    <property type="entry name" value="GDHRDH"/>
</dbReference>
<dbReference type="EMBL" id="CADCVY010000106">
    <property type="protein sequence ID" value="CAA9514832.1"/>
    <property type="molecule type" value="Genomic_DNA"/>
</dbReference>
<dbReference type="SUPFAM" id="SSF51735">
    <property type="entry name" value="NAD(P)-binding Rossmann-fold domains"/>
    <property type="match status" value="1"/>
</dbReference>
<proteinExistence type="inferred from homology"/>
<comment type="similarity">
    <text evidence="1 2">Belongs to the short-chain dehydrogenases/reductases (SDR) family.</text>
</comment>
<dbReference type="PROSITE" id="PS00061">
    <property type="entry name" value="ADH_SHORT"/>
    <property type="match status" value="1"/>
</dbReference>
<feature type="domain" description="Ketoreductase" evidence="3">
    <location>
        <begin position="13"/>
        <end position="187"/>
    </location>
</feature>
<dbReference type="InterPro" id="IPR020904">
    <property type="entry name" value="Sc_DH/Rdtase_CS"/>
</dbReference>
<dbReference type="PANTHER" id="PTHR42879">
    <property type="entry name" value="3-OXOACYL-(ACYL-CARRIER-PROTEIN) REDUCTASE"/>
    <property type="match status" value="1"/>
</dbReference>
<dbReference type="FunFam" id="3.40.50.720:FF:000084">
    <property type="entry name" value="Short-chain dehydrogenase reductase"/>
    <property type="match status" value="1"/>
</dbReference>
<dbReference type="InterPro" id="IPR002347">
    <property type="entry name" value="SDR_fam"/>
</dbReference>
<dbReference type="SMART" id="SM00822">
    <property type="entry name" value="PKS_KR"/>
    <property type="match status" value="1"/>
</dbReference>
<dbReference type="Pfam" id="PF00106">
    <property type="entry name" value="adh_short"/>
    <property type="match status" value="1"/>
</dbReference>
<dbReference type="AlphaFoldDB" id="A0A6J4T659"/>
<dbReference type="PRINTS" id="PR00080">
    <property type="entry name" value="SDRFAMILY"/>
</dbReference>
<dbReference type="CDD" id="cd05233">
    <property type="entry name" value="SDR_c"/>
    <property type="match status" value="1"/>
</dbReference>
<dbReference type="PANTHER" id="PTHR42879:SF2">
    <property type="entry name" value="3-OXOACYL-[ACYL-CARRIER-PROTEIN] REDUCTASE FABG"/>
    <property type="match status" value="1"/>
</dbReference>
<dbReference type="InterPro" id="IPR036291">
    <property type="entry name" value="NAD(P)-bd_dom_sf"/>
</dbReference>
<accession>A0A6J4T659</accession>
<dbReference type="InterPro" id="IPR057326">
    <property type="entry name" value="KR_dom"/>
</dbReference>
<evidence type="ECO:0000313" key="4">
    <source>
        <dbReference type="EMBL" id="CAA9514832.1"/>
    </source>
</evidence>
<organism evidence="4">
    <name type="scientific">uncultured Sphingomonas sp</name>
    <dbReference type="NCBI Taxonomy" id="158754"/>
    <lineage>
        <taxon>Bacteria</taxon>
        <taxon>Pseudomonadati</taxon>
        <taxon>Pseudomonadota</taxon>
        <taxon>Alphaproteobacteria</taxon>
        <taxon>Sphingomonadales</taxon>
        <taxon>Sphingomonadaceae</taxon>
        <taxon>Sphingomonas</taxon>
        <taxon>environmental samples</taxon>
    </lineage>
</organism>
<dbReference type="GO" id="GO:0032787">
    <property type="term" value="P:monocarboxylic acid metabolic process"/>
    <property type="evidence" value="ECO:0007669"/>
    <property type="project" value="UniProtKB-ARBA"/>
</dbReference>
<dbReference type="InterPro" id="IPR050259">
    <property type="entry name" value="SDR"/>
</dbReference>
<reference evidence="4" key="1">
    <citation type="submission" date="2020-02" db="EMBL/GenBank/DDBJ databases">
        <authorList>
            <person name="Meier V. D."/>
        </authorList>
    </citation>
    <scope>NUCLEOTIDE SEQUENCE</scope>
    <source>
        <strain evidence="4">AVDCRST_MAG44</strain>
    </source>
</reference>
<dbReference type="Gene3D" id="3.40.50.720">
    <property type="entry name" value="NAD(P)-binding Rossmann-like Domain"/>
    <property type="match status" value="1"/>
</dbReference>